<gene>
    <name evidence="1" type="ORF">ACFQT0_09955</name>
</gene>
<dbReference type="RefSeq" id="WP_380202388.1">
    <property type="nucleotide sequence ID" value="NZ_JBHTEK010000001.1"/>
</dbReference>
<protein>
    <submittedName>
        <fullName evidence="1">Uncharacterized protein</fullName>
    </submittedName>
</protein>
<comment type="caution">
    <text evidence="1">The sequence shown here is derived from an EMBL/GenBank/DDBJ whole genome shotgun (WGS) entry which is preliminary data.</text>
</comment>
<evidence type="ECO:0000313" key="1">
    <source>
        <dbReference type="EMBL" id="MFC7667674.1"/>
    </source>
</evidence>
<proteinExistence type="predicted"/>
<name>A0ABW2U3S1_9BACT</name>
<sequence>MAYLQRYDALKAWLDEHFQMPDKLVATLIRFLEQNQGILSKRAREKNWRC</sequence>
<reference evidence="2" key="1">
    <citation type="journal article" date="2019" name="Int. J. Syst. Evol. Microbiol.">
        <title>The Global Catalogue of Microorganisms (GCM) 10K type strain sequencing project: providing services to taxonomists for standard genome sequencing and annotation.</title>
        <authorList>
            <consortium name="The Broad Institute Genomics Platform"/>
            <consortium name="The Broad Institute Genome Sequencing Center for Infectious Disease"/>
            <person name="Wu L."/>
            <person name="Ma J."/>
        </authorList>
    </citation>
    <scope>NUCLEOTIDE SEQUENCE [LARGE SCALE GENOMIC DNA]</scope>
    <source>
        <strain evidence="2">JCM 19635</strain>
    </source>
</reference>
<accession>A0ABW2U3S1</accession>
<dbReference type="EMBL" id="JBHTEK010000001">
    <property type="protein sequence ID" value="MFC7667674.1"/>
    <property type="molecule type" value="Genomic_DNA"/>
</dbReference>
<evidence type="ECO:0000313" key="2">
    <source>
        <dbReference type="Proteomes" id="UP001596513"/>
    </source>
</evidence>
<keyword evidence="2" id="KW-1185">Reference proteome</keyword>
<dbReference type="Proteomes" id="UP001596513">
    <property type="component" value="Unassembled WGS sequence"/>
</dbReference>
<organism evidence="1 2">
    <name type="scientific">Hymenobacter humi</name>
    <dbReference type="NCBI Taxonomy" id="1411620"/>
    <lineage>
        <taxon>Bacteria</taxon>
        <taxon>Pseudomonadati</taxon>
        <taxon>Bacteroidota</taxon>
        <taxon>Cytophagia</taxon>
        <taxon>Cytophagales</taxon>
        <taxon>Hymenobacteraceae</taxon>
        <taxon>Hymenobacter</taxon>
    </lineage>
</organism>